<dbReference type="GO" id="GO:0003677">
    <property type="term" value="F:DNA binding"/>
    <property type="evidence" value="ECO:0007669"/>
    <property type="project" value="UniProtKB-UniRule"/>
</dbReference>
<dbReference type="InterPro" id="IPR000524">
    <property type="entry name" value="Tscrpt_reg_HTH_GntR"/>
</dbReference>
<dbReference type="SUPFAM" id="SSF46785">
    <property type="entry name" value="Winged helix' DNA-binding domain"/>
    <property type="match status" value="1"/>
</dbReference>
<dbReference type="InterPro" id="IPR001034">
    <property type="entry name" value="DeoR_HTH"/>
</dbReference>
<dbReference type="InterPro" id="IPR050679">
    <property type="entry name" value="Bact_HTH_transcr_reg"/>
</dbReference>
<feature type="domain" description="HTH gntR-type" evidence="5">
    <location>
        <begin position="8"/>
        <end position="76"/>
    </location>
</feature>
<dbReference type="InterPro" id="IPR011663">
    <property type="entry name" value="UTRA"/>
</dbReference>
<dbReference type="InterPro" id="IPR036390">
    <property type="entry name" value="WH_DNA-bd_sf"/>
</dbReference>
<accession>A0A853GBA4</accession>
<dbReference type="InterPro" id="IPR036388">
    <property type="entry name" value="WH-like_DNA-bd_sf"/>
</dbReference>
<keyword evidence="3" id="KW-0804">Transcription</keyword>
<protein>
    <recommendedName>
        <fullName evidence="4">Histidine utilization repressor</fullName>
    </recommendedName>
</protein>
<evidence type="ECO:0000313" key="6">
    <source>
        <dbReference type="EMBL" id="NYT51851.1"/>
    </source>
</evidence>
<keyword evidence="1" id="KW-0805">Transcription regulation</keyword>
<evidence type="ECO:0000256" key="4">
    <source>
        <dbReference type="NCBIfam" id="TIGR02018"/>
    </source>
</evidence>
<dbReference type="GO" id="GO:0045892">
    <property type="term" value="P:negative regulation of DNA-templated transcription"/>
    <property type="evidence" value="ECO:0007669"/>
    <property type="project" value="UniProtKB-UniRule"/>
</dbReference>
<dbReference type="InterPro" id="IPR010248">
    <property type="entry name" value="His_ut_repres"/>
</dbReference>
<dbReference type="SMART" id="SM00866">
    <property type="entry name" value="UTRA"/>
    <property type="match status" value="1"/>
</dbReference>
<gene>
    <name evidence="6" type="primary">hutC</name>
    <name evidence="6" type="ORF">H0A72_21300</name>
</gene>
<evidence type="ECO:0000256" key="3">
    <source>
        <dbReference type="ARBA" id="ARBA00023163"/>
    </source>
</evidence>
<keyword evidence="7" id="KW-1185">Reference proteome</keyword>
<dbReference type="PANTHER" id="PTHR44846:SF16">
    <property type="entry name" value="TRANSCRIPTIONAL REGULATOR PHNF-RELATED"/>
    <property type="match status" value="1"/>
</dbReference>
<reference evidence="6 7" key="1">
    <citation type="submission" date="2020-07" db="EMBL/GenBank/DDBJ databases">
        <title>Taxonomic revisions and descriptions of new bacterial species based on genomic comparisons in the high-G+C-content subgroup of the family Alcaligenaceae.</title>
        <authorList>
            <person name="Szabo A."/>
            <person name="Felfoldi T."/>
        </authorList>
    </citation>
    <scope>NUCLEOTIDE SEQUENCE [LARGE SCALE GENOMIC DNA]</scope>
    <source>
        <strain evidence="6 7">LMG 24012</strain>
    </source>
</reference>
<dbReference type="PRINTS" id="PR00035">
    <property type="entry name" value="HTHGNTR"/>
</dbReference>
<dbReference type="Pfam" id="PF07702">
    <property type="entry name" value="UTRA"/>
    <property type="match status" value="1"/>
</dbReference>
<sequence>MSEHEKQKAIYEDVESELRRAIENGGWKPGFKLPSERELAERFQCARMTVRRALQELQTEGLIARRHGSGSYVADLQPMSNILSIKDIHEEIAGRGHVHHSVLLSRKTLRATAAVAAAMDIEHNSPVFHCKLIHYENGTPVQFEERFVNPEVVPEFMSLDLGKQTPSSYLFKHAPLTAAEQVVEAVNADEAMAAHLGIEVNAALLKISRRTISQDKVASLANLYHPGNCYRIIGKFSVA</sequence>
<evidence type="ECO:0000313" key="7">
    <source>
        <dbReference type="Proteomes" id="UP000559809"/>
    </source>
</evidence>
<dbReference type="Gene3D" id="3.40.1410.10">
    <property type="entry name" value="Chorismate lyase-like"/>
    <property type="match status" value="1"/>
</dbReference>
<dbReference type="RefSeq" id="WP_180158525.1">
    <property type="nucleotide sequence ID" value="NZ_JACCEM010000017.1"/>
</dbReference>
<dbReference type="EMBL" id="JACCEM010000017">
    <property type="protein sequence ID" value="NYT51851.1"/>
    <property type="molecule type" value="Genomic_DNA"/>
</dbReference>
<dbReference type="PANTHER" id="PTHR44846">
    <property type="entry name" value="MANNOSYL-D-GLYCERATE TRANSPORT/METABOLISM SYSTEM REPRESSOR MNGR-RELATED"/>
    <property type="match status" value="1"/>
</dbReference>
<dbReference type="SMART" id="SM00345">
    <property type="entry name" value="HTH_GNTR"/>
    <property type="match status" value="1"/>
</dbReference>
<comment type="caution">
    <text evidence="6">The sequence shown here is derived from an EMBL/GenBank/DDBJ whole genome shotgun (WGS) entry which is preliminary data.</text>
</comment>
<name>A0A853GBA4_9BURK</name>
<dbReference type="NCBIfam" id="TIGR02018">
    <property type="entry name" value="his_ut_repres"/>
    <property type="match status" value="1"/>
</dbReference>
<organism evidence="6 7">
    <name type="scientific">Parapusillimonas granuli</name>
    <dbReference type="NCBI Taxonomy" id="380911"/>
    <lineage>
        <taxon>Bacteria</taxon>
        <taxon>Pseudomonadati</taxon>
        <taxon>Pseudomonadota</taxon>
        <taxon>Betaproteobacteria</taxon>
        <taxon>Burkholderiales</taxon>
        <taxon>Alcaligenaceae</taxon>
        <taxon>Parapusillimonas</taxon>
    </lineage>
</organism>
<proteinExistence type="predicted"/>
<dbReference type="AlphaFoldDB" id="A0A853GBA4"/>
<dbReference type="GO" id="GO:0006547">
    <property type="term" value="P:L-histidine metabolic process"/>
    <property type="evidence" value="ECO:0007669"/>
    <property type="project" value="UniProtKB-UniRule"/>
</dbReference>
<dbReference type="Proteomes" id="UP000559809">
    <property type="component" value="Unassembled WGS sequence"/>
</dbReference>
<dbReference type="GO" id="GO:0003700">
    <property type="term" value="F:DNA-binding transcription factor activity"/>
    <property type="evidence" value="ECO:0007669"/>
    <property type="project" value="UniProtKB-UniRule"/>
</dbReference>
<dbReference type="PROSITE" id="PS50949">
    <property type="entry name" value="HTH_GNTR"/>
    <property type="match status" value="1"/>
</dbReference>
<dbReference type="Gene3D" id="1.10.10.10">
    <property type="entry name" value="Winged helix-like DNA-binding domain superfamily/Winged helix DNA-binding domain"/>
    <property type="match status" value="1"/>
</dbReference>
<evidence type="ECO:0000259" key="5">
    <source>
        <dbReference type="PROSITE" id="PS50949"/>
    </source>
</evidence>
<evidence type="ECO:0000256" key="1">
    <source>
        <dbReference type="ARBA" id="ARBA00023015"/>
    </source>
</evidence>
<evidence type="ECO:0000256" key="2">
    <source>
        <dbReference type="ARBA" id="ARBA00023125"/>
    </source>
</evidence>
<keyword evidence="2" id="KW-0238">DNA-binding</keyword>
<dbReference type="PRINTS" id="PR00037">
    <property type="entry name" value="HTHLACR"/>
</dbReference>
<dbReference type="FunFam" id="1.10.10.10:FF:000079">
    <property type="entry name" value="GntR family transcriptional regulator"/>
    <property type="match status" value="1"/>
</dbReference>
<dbReference type="InterPro" id="IPR028978">
    <property type="entry name" value="Chorismate_lyase_/UTRA_dom_sf"/>
</dbReference>
<dbReference type="SUPFAM" id="SSF64288">
    <property type="entry name" value="Chorismate lyase-like"/>
    <property type="match status" value="1"/>
</dbReference>
<dbReference type="CDD" id="cd07377">
    <property type="entry name" value="WHTH_GntR"/>
    <property type="match status" value="1"/>
</dbReference>
<dbReference type="Pfam" id="PF00392">
    <property type="entry name" value="GntR"/>
    <property type="match status" value="1"/>
</dbReference>